<accession>A0ABU5CP07</accession>
<name>A0ABU5CP07_9BACI</name>
<dbReference type="InterPro" id="IPR011006">
    <property type="entry name" value="CheY-like_superfamily"/>
</dbReference>
<dbReference type="Proteomes" id="UP001275315">
    <property type="component" value="Unassembled WGS sequence"/>
</dbReference>
<comment type="caution">
    <text evidence="3">The sequence shown here is derived from an EMBL/GenBank/DDBJ whole genome shotgun (WGS) entry which is preliminary data.</text>
</comment>
<comment type="caution">
    <text evidence="1">Lacks conserved residue(s) required for the propagation of feature annotation.</text>
</comment>
<proteinExistence type="predicted"/>
<dbReference type="InterPro" id="IPR001789">
    <property type="entry name" value="Sig_transdc_resp-reg_receiver"/>
</dbReference>
<evidence type="ECO:0000313" key="3">
    <source>
        <dbReference type="EMBL" id="MDY0407621.1"/>
    </source>
</evidence>
<protein>
    <recommendedName>
        <fullName evidence="2">Response regulatory domain-containing protein</fullName>
    </recommendedName>
</protein>
<dbReference type="SUPFAM" id="SSF52172">
    <property type="entry name" value="CheY-like"/>
    <property type="match status" value="1"/>
</dbReference>
<dbReference type="RefSeq" id="WP_320378422.1">
    <property type="nucleotide sequence ID" value="NZ_JAWDIQ010000001.1"/>
</dbReference>
<evidence type="ECO:0000256" key="1">
    <source>
        <dbReference type="PROSITE-ProRule" id="PRU00169"/>
    </source>
</evidence>
<feature type="domain" description="Response regulatory" evidence="2">
    <location>
        <begin position="4"/>
        <end position="62"/>
    </location>
</feature>
<keyword evidence="4" id="KW-1185">Reference proteome</keyword>
<gene>
    <name evidence="3" type="ORF">RWD45_02105</name>
</gene>
<dbReference type="PROSITE" id="PS50110">
    <property type="entry name" value="RESPONSE_REGULATORY"/>
    <property type="match status" value="1"/>
</dbReference>
<evidence type="ECO:0000313" key="4">
    <source>
        <dbReference type="Proteomes" id="UP001275315"/>
    </source>
</evidence>
<dbReference type="EMBL" id="JAWDIQ010000001">
    <property type="protein sequence ID" value="MDY0407621.1"/>
    <property type="molecule type" value="Genomic_DNA"/>
</dbReference>
<sequence length="62" mass="7032">MAINILLIEEDEALGKGLQTYFKKDEFVMEWINDSNAAITYVHQFLPEVIILSNENFGIGQG</sequence>
<evidence type="ECO:0000259" key="2">
    <source>
        <dbReference type="PROSITE" id="PS50110"/>
    </source>
</evidence>
<organism evidence="3 4">
    <name type="scientific">Paracerasibacillus soli</name>
    <dbReference type="NCBI Taxonomy" id="480284"/>
    <lineage>
        <taxon>Bacteria</taxon>
        <taxon>Bacillati</taxon>
        <taxon>Bacillota</taxon>
        <taxon>Bacilli</taxon>
        <taxon>Bacillales</taxon>
        <taxon>Bacillaceae</taxon>
        <taxon>Paracerasibacillus</taxon>
    </lineage>
</organism>
<reference evidence="3 4" key="1">
    <citation type="submission" date="2023-10" db="EMBL/GenBank/DDBJ databases">
        <title>Virgibacillus soli CC-YMP-6 genome.</title>
        <authorList>
            <person name="Miliotis G."/>
            <person name="Sengupta P."/>
            <person name="Hameed A."/>
            <person name="Chuvochina M."/>
            <person name="Mcdonagh F."/>
            <person name="Simpson A.C."/>
            <person name="Singh N.K."/>
            <person name="Rekha P.D."/>
            <person name="Raman K."/>
            <person name="Hugenholtz P."/>
            <person name="Venkateswaran K."/>
        </authorList>
    </citation>
    <scope>NUCLEOTIDE SEQUENCE [LARGE SCALE GENOMIC DNA]</scope>
    <source>
        <strain evidence="3 4">CC-YMP-6</strain>
    </source>
</reference>